<dbReference type="Proteomes" id="UP001054889">
    <property type="component" value="Unassembled WGS sequence"/>
</dbReference>
<reference evidence="2" key="1">
    <citation type="journal article" date="2018" name="DNA Res.">
        <title>Multiple hybrid de novo genome assembly of finger millet, an orphan allotetraploid crop.</title>
        <authorList>
            <person name="Hatakeyama M."/>
            <person name="Aluri S."/>
            <person name="Balachadran M.T."/>
            <person name="Sivarajan S.R."/>
            <person name="Patrignani A."/>
            <person name="Gruter S."/>
            <person name="Poveda L."/>
            <person name="Shimizu-Inatsugi R."/>
            <person name="Baeten J."/>
            <person name="Francoijs K.J."/>
            <person name="Nataraja K.N."/>
            <person name="Reddy Y.A.N."/>
            <person name="Phadnis S."/>
            <person name="Ravikumar R.L."/>
            <person name="Schlapbach R."/>
            <person name="Sreeman S.M."/>
            <person name="Shimizu K.K."/>
        </authorList>
    </citation>
    <scope>NUCLEOTIDE SEQUENCE</scope>
</reference>
<organism evidence="2 3">
    <name type="scientific">Eleusine coracana subsp. coracana</name>
    <dbReference type="NCBI Taxonomy" id="191504"/>
    <lineage>
        <taxon>Eukaryota</taxon>
        <taxon>Viridiplantae</taxon>
        <taxon>Streptophyta</taxon>
        <taxon>Embryophyta</taxon>
        <taxon>Tracheophyta</taxon>
        <taxon>Spermatophyta</taxon>
        <taxon>Magnoliopsida</taxon>
        <taxon>Liliopsida</taxon>
        <taxon>Poales</taxon>
        <taxon>Poaceae</taxon>
        <taxon>PACMAD clade</taxon>
        <taxon>Chloridoideae</taxon>
        <taxon>Cynodonteae</taxon>
        <taxon>Eleusininae</taxon>
        <taxon>Eleusine</taxon>
    </lineage>
</organism>
<evidence type="ECO:0000313" key="2">
    <source>
        <dbReference type="EMBL" id="GJM84680.1"/>
    </source>
</evidence>
<proteinExistence type="predicted"/>
<sequence>MPAQDDLRCFAFALPNIHGQLLGGKPLLPGLLERNPQETFPYGLHNAVGYFQGLWVHHGVLASVNNELLGVIKRPNESFFDLFDQGSKEDSDTESSAGNNNPTRECHIAQLVPTPDTGAAGGNATGGPEGGGLATGGIMGPALNTPPVAAVGGPIVNVPMRDGGRVLSPNLSQTMLASG</sequence>
<dbReference type="EMBL" id="BQKI01000001">
    <property type="protein sequence ID" value="GJM84680.1"/>
    <property type="molecule type" value="Genomic_DNA"/>
</dbReference>
<accession>A0AAV5BGC9</accession>
<evidence type="ECO:0000256" key="1">
    <source>
        <dbReference type="SAM" id="MobiDB-lite"/>
    </source>
</evidence>
<reference evidence="2" key="2">
    <citation type="submission" date="2021-12" db="EMBL/GenBank/DDBJ databases">
        <title>Resequencing data analysis of finger millet.</title>
        <authorList>
            <person name="Hatakeyama M."/>
            <person name="Aluri S."/>
            <person name="Balachadran M.T."/>
            <person name="Sivarajan S.R."/>
            <person name="Poveda L."/>
            <person name="Shimizu-Inatsugi R."/>
            <person name="Schlapbach R."/>
            <person name="Sreeman S.M."/>
            <person name="Shimizu K.K."/>
        </authorList>
    </citation>
    <scope>NUCLEOTIDE SEQUENCE</scope>
</reference>
<name>A0AAV5BGC9_ELECO</name>
<comment type="caution">
    <text evidence="2">The sequence shown here is derived from an EMBL/GenBank/DDBJ whole genome shotgun (WGS) entry which is preliminary data.</text>
</comment>
<feature type="region of interest" description="Disordered" evidence="1">
    <location>
        <begin position="83"/>
        <end position="138"/>
    </location>
</feature>
<dbReference type="AlphaFoldDB" id="A0AAV5BGC9"/>
<keyword evidence="3" id="KW-1185">Reference proteome</keyword>
<feature type="compositionally biased region" description="Polar residues" evidence="1">
    <location>
        <begin position="94"/>
        <end position="103"/>
    </location>
</feature>
<feature type="compositionally biased region" description="Gly residues" evidence="1">
    <location>
        <begin position="119"/>
        <end position="138"/>
    </location>
</feature>
<protein>
    <submittedName>
        <fullName evidence="2">Uncharacterized protein</fullName>
    </submittedName>
</protein>
<gene>
    <name evidence="2" type="primary">ga00373</name>
    <name evidence="2" type="ORF">PR202_ga00373</name>
</gene>
<evidence type="ECO:0000313" key="3">
    <source>
        <dbReference type="Proteomes" id="UP001054889"/>
    </source>
</evidence>